<dbReference type="Proteomes" id="UP000182427">
    <property type="component" value="Chromosome I"/>
</dbReference>
<dbReference type="InterPro" id="IPR021398">
    <property type="entry name" value="DUF3037"/>
</dbReference>
<name>A0A1G7IVV1_9BACT</name>
<dbReference type="EMBL" id="LT629690">
    <property type="protein sequence ID" value="SDF16439.1"/>
    <property type="molecule type" value="Genomic_DNA"/>
</dbReference>
<protein>
    <recommendedName>
        <fullName evidence="3">DUF3037 domain-containing protein</fullName>
    </recommendedName>
</protein>
<reference evidence="1 2" key="1">
    <citation type="submission" date="2016-10" db="EMBL/GenBank/DDBJ databases">
        <authorList>
            <person name="de Groot N.N."/>
        </authorList>
    </citation>
    <scope>NUCLEOTIDE SEQUENCE [LARGE SCALE GENOMIC DNA]</scope>
    <source>
        <strain evidence="1 2">GAS232</strain>
    </source>
</reference>
<organism evidence="1 2">
    <name type="scientific">Terriglobus roseus</name>
    <dbReference type="NCBI Taxonomy" id="392734"/>
    <lineage>
        <taxon>Bacteria</taxon>
        <taxon>Pseudomonadati</taxon>
        <taxon>Acidobacteriota</taxon>
        <taxon>Terriglobia</taxon>
        <taxon>Terriglobales</taxon>
        <taxon>Acidobacteriaceae</taxon>
        <taxon>Terriglobus</taxon>
    </lineage>
</organism>
<proteinExistence type="predicted"/>
<dbReference type="OrthoDB" id="9803207at2"/>
<sequence length="153" mass="17138">MHVNVSFDYAVLRVVPRVEREEFVNAGVILYSQELRYLACCIGLDFERLRALAPDVDTEAIKQHLNAVVQVCLGAPEGGPMAKLSQRERFHWLTAPRSTMLQTSSIRTGICSREGMSHDALDQRLFEIASTVLVRGISSQRSIFRSSTEKPTS</sequence>
<keyword evidence="2" id="KW-1185">Reference proteome</keyword>
<dbReference type="RefSeq" id="WP_156785052.1">
    <property type="nucleotide sequence ID" value="NZ_LT629690.1"/>
</dbReference>
<dbReference type="AlphaFoldDB" id="A0A1G7IVV1"/>
<evidence type="ECO:0000313" key="2">
    <source>
        <dbReference type="Proteomes" id="UP000182427"/>
    </source>
</evidence>
<dbReference type="Pfam" id="PF11236">
    <property type="entry name" value="DUF3037"/>
    <property type="match status" value="1"/>
</dbReference>
<evidence type="ECO:0008006" key="3">
    <source>
        <dbReference type="Google" id="ProtNLM"/>
    </source>
</evidence>
<evidence type="ECO:0000313" key="1">
    <source>
        <dbReference type="EMBL" id="SDF16439.1"/>
    </source>
</evidence>
<gene>
    <name evidence="1" type="ORF">SAMN05444167_1582</name>
</gene>
<accession>A0A1G7IVV1</accession>